<dbReference type="STRING" id="1244108.SAMN05444004_102152"/>
<dbReference type="Proteomes" id="UP000198914">
    <property type="component" value="Unassembled WGS sequence"/>
</dbReference>
<dbReference type="RefSeq" id="WP_139176547.1">
    <property type="nucleotide sequence ID" value="NZ_FNPX01000002.1"/>
</dbReference>
<dbReference type="AlphaFoldDB" id="A0A1H3LC96"/>
<feature type="chain" id="PRO_5011507587" description="Argininosuccinate lyase" evidence="1">
    <location>
        <begin position="19"/>
        <end position="50"/>
    </location>
</feature>
<organism evidence="2 3">
    <name type="scientific">Jannaschia faecimaris</name>
    <dbReference type="NCBI Taxonomy" id="1244108"/>
    <lineage>
        <taxon>Bacteria</taxon>
        <taxon>Pseudomonadati</taxon>
        <taxon>Pseudomonadota</taxon>
        <taxon>Alphaproteobacteria</taxon>
        <taxon>Rhodobacterales</taxon>
        <taxon>Roseobacteraceae</taxon>
        <taxon>Jannaschia</taxon>
    </lineage>
</organism>
<reference evidence="3" key="1">
    <citation type="submission" date="2016-10" db="EMBL/GenBank/DDBJ databases">
        <authorList>
            <person name="Varghese N."/>
            <person name="Submissions S."/>
        </authorList>
    </citation>
    <scope>NUCLEOTIDE SEQUENCE [LARGE SCALE GENOMIC DNA]</scope>
    <source>
        <strain evidence="3">DSM 100420</strain>
    </source>
</reference>
<evidence type="ECO:0000313" key="2">
    <source>
        <dbReference type="EMBL" id="SDY61916.1"/>
    </source>
</evidence>
<accession>A0A1H3LC96</accession>
<keyword evidence="1" id="KW-0732">Signal</keyword>
<protein>
    <recommendedName>
        <fullName evidence="4">Argininosuccinate lyase</fullName>
    </recommendedName>
</protein>
<proteinExistence type="predicted"/>
<name>A0A1H3LC96_9RHOB</name>
<sequence length="50" mass="5011">MIRILPVILLLAACGVEGAPVPPSEAEAEAAAQTGVSLSGSVEMGISRTF</sequence>
<keyword evidence="3" id="KW-1185">Reference proteome</keyword>
<feature type="signal peptide" evidence="1">
    <location>
        <begin position="1"/>
        <end position="18"/>
    </location>
</feature>
<evidence type="ECO:0000256" key="1">
    <source>
        <dbReference type="SAM" id="SignalP"/>
    </source>
</evidence>
<evidence type="ECO:0000313" key="3">
    <source>
        <dbReference type="Proteomes" id="UP000198914"/>
    </source>
</evidence>
<dbReference type="EMBL" id="FNPX01000002">
    <property type="protein sequence ID" value="SDY61916.1"/>
    <property type="molecule type" value="Genomic_DNA"/>
</dbReference>
<evidence type="ECO:0008006" key="4">
    <source>
        <dbReference type="Google" id="ProtNLM"/>
    </source>
</evidence>
<gene>
    <name evidence="2" type="ORF">SAMN05444004_102152</name>
</gene>